<protein>
    <recommendedName>
        <fullName evidence="11">Probable inosine/xanthosine triphosphatase</fullName>
        <shortName evidence="11">ITPase/XTPase</shortName>
        <ecNumber evidence="11">3.6.1.73</ecNumber>
    </recommendedName>
    <alternativeName>
        <fullName evidence="11">Non-canonical purine NTP phosphatase</fullName>
    </alternativeName>
    <alternativeName>
        <fullName evidence="11">Non-standard purine NTP phosphatase</fullName>
    </alternativeName>
    <alternativeName>
        <fullName evidence="11">Nucleoside-triphosphate phosphatase</fullName>
        <shortName evidence="11">NTPase</shortName>
    </alternativeName>
</protein>
<sequence length="177" mass="19250">MKIIVASQNPVKINAASEGFGAFFDPVTVTGVSVESGVSDQPMSDEETLDGARNRVANARKLFPEADFWIGIEGGLHREKEGLVAFAWVVISDGSQKGESRTTSFLLPPKVAVLIDNGYELGIANDMVFKQHNSKQKSGAVGLLTGDKIDRTQLYRQAVQLALIPFLNKELYLPISQ</sequence>
<comment type="cofactor">
    <cofactor evidence="11">
        <name>Mg(2+)</name>
        <dbReference type="ChEBI" id="CHEBI:18420"/>
    </cofactor>
    <cofactor evidence="11">
        <name>Mn(2+)</name>
        <dbReference type="ChEBI" id="CHEBI:29035"/>
    </cofactor>
    <text evidence="11">Binds 1 divalent metal cation per subunit; can use either Mg(2+) or Mn(2+).</text>
</comment>
<reference evidence="13 14" key="1">
    <citation type="submission" date="2018-08" db="EMBL/GenBank/DDBJ databases">
        <title>Pallidiluteibacterium maritimus gen. nov., sp. nov., isolated from coastal sediment.</title>
        <authorList>
            <person name="Zhou L.Y."/>
        </authorList>
    </citation>
    <scope>NUCLEOTIDE SEQUENCE [LARGE SCALE GENOMIC DNA]</scope>
    <source>
        <strain evidence="13 14">XSD2</strain>
    </source>
</reference>
<evidence type="ECO:0000256" key="8">
    <source>
        <dbReference type="ARBA" id="ARBA00048174"/>
    </source>
</evidence>
<dbReference type="HAMAP" id="MF_00648">
    <property type="entry name" value="Non_canon_purine_NTPase_YjjX"/>
    <property type="match status" value="1"/>
</dbReference>
<dbReference type="InterPro" id="IPR050299">
    <property type="entry name" value="YjjX_NTPase"/>
</dbReference>
<comment type="caution">
    <text evidence="13">The sequence shown here is derived from an EMBL/GenBank/DDBJ whole genome shotgun (WGS) entry which is preliminary data.</text>
</comment>
<evidence type="ECO:0000256" key="7">
    <source>
        <dbReference type="ARBA" id="ARBA00023211"/>
    </source>
</evidence>
<keyword evidence="14" id="KW-1185">Reference proteome</keyword>
<keyword evidence="2 11" id="KW-0479">Metal-binding</keyword>
<gene>
    <name evidence="13" type="ORF">D1614_05745</name>
</gene>
<comment type="catalytic activity">
    <reaction evidence="8 11">
        <text>ITP + H2O = IDP + phosphate + H(+)</text>
        <dbReference type="Rhea" id="RHEA:28330"/>
        <dbReference type="ChEBI" id="CHEBI:15377"/>
        <dbReference type="ChEBI" id="CHEBI:15378"/>
        <dbReference type="ChEBI" id="CHEBI:43474"/>
        <dbReference type="ChEBI" id="CHEBI:58280"/>
        <dbReference type="ChEBI" id="CHEBI:61402"/>
        <dbReference type="EC" id="3.6.1.73"/>
    </reaction>
</comment>
<evidence type="ECO:0000256" key="4">
    <source>
        <dbReference type="ARBA" id="ARBA00022801"/>
    </source>
</evidence>
<comment type="function">
    <text evidence="11">Phosphatase that hydrolyzes non-canonical purine nucleotides such as XTP and ITP to their respective diphosphate derivatives. Probably excludes non-canonical purines from DNA/RNA precursor pool, thus preventing their incorporation into DNA/RNA and avoiding chromosomal lesions.</text>
</comment>
<dbReference type="InterPro" id="IPR002786">
    <property type="entry name" value="Non_canon_purine_NTPase"/>
</dbReference>
<feature type="binding site" evidence="11">
    <location>
        <begin position="65"/>
        <end position="66"/>
    </location>
    <ligand>
        <name>substrate</name>
    </ligand>
</feature>
<dbReference type="OrthoDB" id="164951at2"/>
<organism evidence="13 14">
    <name type="scientific">Maribellus luteus</name>
    <dbReference type="NCBI Taxonomy" id="2305463"/>
    <lineage>
        <taxon>Bacteria</taxon>
        <taxon>Pseudomonadati</taxon>
        <taxon>Bacteroidota</taxon>
        <taxon>Bacteroidia</taxon>
        <taxon>Marinilabiliales</taxon>
        <taxon>Prolixibacteraceae</taxon>
        <taxon>Maribellus</taxon>
    </lineage>
</organism>
<dbReference type="Pfam" id="PF01931">
    <property type="entry name" value="NTPase_I-T"/>
    <property type="match status" value="1"/>
</dbReference>
<evidence type="ECO:0000256" key="10">
    <source>
        <dbReference type="ARBA" id="ARBA00060855"/>
    </source>
</evidence>
<dbReference type="InterPro" id="IPR026533">
    <property type="entry name" value="NTPase/PRRC1"/>
</dbReference>
<evidence type="ECO:0000256" key="6">
    <source>
        <dbReference type="ARBA" id="ARBA00023080"/>
    </source>
</evidence>
<comment type="catalytic activity">
    <reaction evidence="9 11">
        <text>XTP + H2O = XDP + phosphate + H(+)</text>
        <dbReference type="Rhea" id="RHEA:28406"/>
        <dbReference type="ChEBI" id="CHEBI:15377"/>
        <dbReference type="ChEBI" id="CHEBI:15378"/>
        <dbReference type="ChEBI" id="CHEBI:43474"/>
        <dbReference type="ChEBI" id="CHEBI:59884"/>
        <dbReference type="ChEBI" id="CHEBI:61314"/>
        <dbReference type="EC" id="3.6.1.73"/>
    </reaction>
</comment>
<feature type="domain" description="Non-canonical purine NTP phosphatase/PRRC1" evidence="12">
    <location>
        <begin position="6"/>
        <end position="167"/>
    </location>
</feature>
<dbReference type="GO" id="GO:0000166">
    <property type="term" value="F:nucleotide binding"/>
    <property type="evidence" value="ECO:0007669"/>
    <property type="project" value="UniProtKB-KW"/>
</dbReference>
<keyword evidence="3 11" id="KW-0547">Nucleotide-binding</keyword>
<dbReference type="EMBL" id="QWGR01000003">
    <property type="protein sequence ID" value="RIJ49070.1"/>
    <property type="molecule type" value="Genomic_DNA"/>
</dbReference>
<dbReference type="Proteomes" id="UP000265926">
    <property type="component" value="Unassembled WGS sequence"/>
</dbReference>
<evidence type="ECO:0000256" key="2">
    <source>
        <dbReference type="ARBA" id="ARBA00022723"/>
    </source>
</evidence>
<proteinExistence type="inferred from homology"/>
<keyword evidence="5 11" id="KW-0460">Magnesium</keyword>
<evidence type="ECO:0000313" key="13">
    <source>
        <dbReference type="EMBL" id="RIJ49070.1"/>
    </source>
</evidence>
<evidence type="ECO:0000256" key="11">
    <source>
        <dbReference type="HAMAP-Rule" id="MF_00648"/>
    </source>
</evidence>
<dbReference type="InterPro" id="IPR029001">
    <property type="entry name" value="ITPase-like_fam"/>
</dbReference>
<keyword evidence="4 11" id="KW-0378">Hydrolase</keyword>
<evidence type="ECO:0000259" key="12">
    <source>
        <dbReference type="Pfam" id="PF01931"/>
    </source>
</evidence>
<evidence type="ECO:0000256" key="1">
    <source>
        <dbReference type="ARBA" id="ARBA00001936"/>
    </source>
</evidence>
<name>A0A399SY76_9BACT</name>
<evidence type="ECO:0000256" key="9">
    <source>
        <dbReference type="ARBA" id="ARBA00048781"/>
    </source>
</evidence>
<comment type="similarity">
    <text evidence="10 11">Belongs to the YjjX NTPase family.</text>
</comment>
<dbReference type="NCBIfam" id="TIGR00258">
    <property type="entry name" value="inosine/xanthosine triphosphatase"/>
    <property type="match status" value="1"/>
</dbReference>
<dbReference type="PANTHER" id="PTHR34699">
    <property type="match status" value="1"/>
</dbReference>
<comment type="subunit">
    <text evidence="11">Homodimer.</text>
</comment>
<evidence type="ECO:0000256" key="5">
    <source>
        <dbReference type="ARBA" id="ARBA00022842"/>
    </source>
</evidence>
<dbReference type="Gene3D" id="3.90.950.10">
    <property type="match status" value="1"/>
</dbReference>
<feature type="binding site" evidence="11">
    <location>
        <position position="65"/>
    </location>
    <ligand>
        <name>Mg(2+)</name>
        <dbReference type="ChEBI" id="CHEBI:18420"/>
    </ligand>
</feature>
<dbReference type="SUPFAM" id="SSF52972">
    <property type="entry name" value="ITPase-like"/>
    <property type="match status" value="1"/>
</dbReference>
<evidence type="ECO:0000256" key="3">
    <source>
        <dbReference type="ARBA" id="ARBA00022741"/>
    </source>
</evidence>
<accession>A0A399SY76</accession>
<dbReference type="RefSeq" id="WP_119436956.1">
    <property type="nucleotide sequence ID" value="NZ_QWGR01000003.1"/>
</dbReference>
<dbReference type="GO" id="GO:0103023">
    <property type="term" value="F:ITPase activity"/>
    <property type="evidence" value="ECO:0007669"/>
    <property type="project" value="UniProtKB-EC"/>
</dbReference>
<keyword evidence="6 11" id="KW-0546">Nucleotide metabolism</keyword>
<dbReference type="GO" id="GO:0009117">
    <property type="term" value="P:nucleotide metabolic process"/>
    <property type="evidence" value="ECO:0007669"/>
    <property type="project" value="UniProtKB-KW"/>
</dbReference>
<dbReference type="PANTHER" id="PTHR34699:SF2">
    <property type="entry name" value="NON-CANONICAL PURINE NTP PHOSPHATASE_PRRC1 DOMAIN-CONTAINING PROTEIN"/>
    <property type="match status" value="1"/>
</dbReference>
<feature type="binding site" evidence="11">
    <location>
        <position position="35"/>
    </location>
    <ligand>
        <name>Mg(2+)</name>
        <dbReference type="ChEBI" id="CHEBI:18420"/>
    </ligand>
</feature>
<dbReference type="AlphaFoldDB" id="A0A399SY76"/>
<dbReference type="NCBIfam" id="NF003459">
    <property type="entry name" value="PRK05074.1"/>
    <property type="match status" value="1"/>
</dbReference>
<keyword evidence="7 11" id="KW-0464">Manganese</keyword>
<evidence type="ECO:0000313" key="14">
    <source>
        <dbReference type="Proteomes" id="UP000265926"/>
    </source>
</evidence>
<comment type="caution">
    <text evidence="11">Lacks conserved residue(s) required for the propagation of feature annotation.</text>
</comment>
<dbReference type="FunFam" id="3.90.950.10:FF:000002">
    <property type="entry name" value="Inosine/xanthosine triphosphatase"/>
    <property type="match status" value="1"/>
</dbReference>
<dbReference type="GO" id="GO:0006772">
    <property type="term" value="P:thiamine metabolic process"/>
    <property type="evidence" value="ECO:0007669"/>
    <property type="project" value="TreeGrafter"/>
</dbReference>
<comment type="cofactor">
    <cofactor evidence="1">
        <name>Mn(2+)</name>
        <dbReference type="ChEBI" id="CHEBI:29035"/>
    </cofactor>
</comment>
<dbReference type="GO" id="GO:0046872">
    <property type="term" value="F:metal ion binding"/>
    <property type="evidence" value="ECO:0007669"/>
    <property type="project" value="UniProtKB-KW"/>
</dbReference>
<dbReference type="EC" id="3.6.1.73" evidence="11"/>